<dbReference type="EMBL" id="VSDQ01000679">
    <property type="protein sequence ID" value="TYA73934.1"/>
    <property type="molecule type" value="Genomic_DNA"/>
</dbReference>
<sequence length="178" mass="20483">MVVTYHRASTNEELDQILELQRTNLISFVSEAEKQKEGFVTVHHTFEVLEAMNNSCAHIIAKYNDKVVGYALSMPKAFREDVEILKPMFHHIDFVTDKNLEYIVMGQICVDKNFRGKGVFRGLYNHMKKELQHQFDAIITLIDVKNVRSINAHNSVGFQLLKNFSQGDKSLNLVILDI</sequence>
<dbReference type="Proteomes" id="UP000323930">
    <property type="component" value="Unassembled WGS sequence"/>
</dbReference>
<evidence type="ECO:0000313" key="3">
    <source>
        <dbReference type="Proteomes" id="UP000323930"/>
    </source>
</evidence>
<dbReference type="PROSITE" id="PS51186">
    <property type="entry name" value="GNAT"/>
    <property type="match status" value="1"/>
</dbReference>
<comment type="caution">
    <text evidence="2">The sequence shown here is derived from an EMBL/GenBank/DDBJ whole genome shotgun (WGS) entry which is preliminary data.</text>
</comment>
<keyword evidence="3" id="KW-1185">Reference proteome</keyword>
<proteinExistence type="predicted"/>
<feature type="domain" description="N-acetyltransferase" evidence="1">
    <location>
        <begin position="3"/>
        <end position="178"/>
    </location>
</feature>
<keyword evidence="2" id="KW-0808">Transferase</keyword>
<organism evidence="2 3">
    <name type="scientific">Seonamhaeicola marinus</name>
    <dbReference type="NCBI Taxonomy" id="1912246"/>
    <lineage>
        <taxon>Bacteria</taxon>
        <taxon>Pseudomonadati</taxon>
        <taxon>Bacteroidota</taxon>
        <taxon>Flavobacteriia</taxon>
        <taxon>Flavobacteriales</taxon>
        <taxon>Flavobacteriaceae</taxon>
    </lineage>
</organism>
<protein>
    <submittedName>
        <fullName evidence="2">GNAT family N-acetyltransferase</fullName>
    </submittedName>
</protein>
<dbReference type="Pfam" id="PF00583">
    <property type="entry name" value="Acetyltransf_1"/>
    <property type="match status" value="1"/>
</dbReference>
<dbReference type="GO" id="GO:0016747">
    <property type="term" value="F:acyltransferase activity, transferring groups other than amino-acyl groups"/>
    <property type="evidence" value="ECO:0007669"/>
    <property type="project" value="InterPro"/>
</dbReference>
<dbReference type="InterPro" id="IPR016181">
    <property type="entry name" value="Acyl_CoA_acyltransferase"/>
</dbReference>
<dbReference type="RefSeq" id="WP_148542335.1">
    <property type="nucleotide sequence ID" value="NZ_VSDQ01000679.1"/>
</dbReference>
<gene>
    <name evidence="2" type="ORF">FUA24_11330</name>
</gene>
<dbReference type="AlphaFoldDB" id="A0A5D0HRH7"/>
<accession>A0A5D0HRH7</accession>
<dbReference type="CDD" id="cd04301">
    <property type="entry name" value="NAT_SF"/>
    <property type="match status" value="1"/>
</dbReference>
<evidence type="ECO:0000259" key="1">
    <source>
        <dbReference type="PROSITE" id="PS51186"/>
    </source>
</evidence>
<name>A0A5D0HRH7_9FLAO</name>
<evidence type="ECO:0000313" key="2">
    <source>
        <dbReference type="EMBL" id="TYA73934.1"/>
    </source>
</evidence>
<dbReference type="Gene3D" id="3.40.630.30">
    <property type="match status" value="1"/>
</dbReference>
<dbReference type="SUPFAM" id="SSF55729">
    <property type="entry name" value="Acyl-CoA N-acyltransferases (Nat)"/>
    <property type="match status" value="1"/>
</dbReference>
<reference evidence="2 3" key="1">
    <citation type="submission" date="2019-08" db="EMBL/GenBank/DDBJ databases">
        <title>Seonamhaeicola sediminis sp. nov., isolated from marine sediment.</title>
        <authorList>
            <person name="Cao W.R."/>
        </authorList>
    </citation>
    <scope>NUCLEOTIDE SEQUENCE [LARGE SCALE GENOMIC DNA]</scope>
    <source>
        <strain evidence="2 3">B011</strain>
    </source>
</reference>
<dbReference type="InterPro" id="IPR000182">
    <property type="entry name" value="GNAT_dom"/>
</dbReference>
<dbReference type="OrthoDB" id="5109343at2"/>